<feature type="coiled-coil region" evidence="1">
    <location>
        <begin position="273"/>
        <end position="304"/>
    </location>
</feature>
<dbReference type="AlphaFoldDB" id="A0A8T0QFE0"/>
<evidence type="ECO:0000313" key="3">
    <source>
        <dbReference type="EMBL" id="KAG2573661.1"/>
    </source>
</evidence>
<dbReference type="InterPro" id="IPR005135">
    <property type="entry name" value="Endo/exonuclease/phosphatase"/>
</dbReference>
<evidence type="ECO:0000259" key="2">
    <source>
        <dbReference type="Pfam" id="PF03372"/>
    </source>
</evidence>
<dbReference type="PANTHER" id="PTHR35218">
    <property type="entry name" value="RNASE H DOMAIN-CONTAINING PROTEIN"/>
    <property type="match status" value="1"/>
</dbReference>
<dbReference type="PANTHER" id="PTHR35218:SF11">
    <property type="entry name" value="ENDONUCLEASE_EXONUCLEASE_PHOSPHATASE DOMAIN-CONTAINING PROTEIN"/>
    <property type="match status" value="1"/>
</dbReference>
<proteinExistence type="predicted"/>
<dbReference type="Pfam" id="PF03372">
    <property type="entry name" value="Exo_endo_phos"/>
    <property type="match status" value="1"/>
</dbReference>
<dbReference type="Proteomes" id="UP000823388">
    <property type="component" value="Chromosome 7K"/>
</dbReference>
<evidence type="ECO:0000256" key="1">
    <source>
        <dbReference type="SAM" id="Coils"/>
    </source>
</evidence>
<protein>
    <recommendedName>
        <fullName evidence="2">Endonuclease/exonuclease/phosphatase domain-containing protein</fullName>
    </recommendedName>
</protein>
<dbReference type="SUPFAM" id="SSF56219">
    <property type="entry name" value="DNase I-like"/>
    <property type="match status" value="1"/>
</dbReference>
<comment type="caution">
    <text evidence="3">The sequence shown here is derived from an EMBL/GenBank/DDBJ whole genome shotgun (WGS) entry which is preliminary data.</text>
</comment>
<dbReference type="Gene3D" id="3.60.10.10">
    <property type="entry name" value="Endonuclease/exonuclease/phosphatase"/>
    <property type="match status" value="1"/>
</dbReference>
<feature type="domain" description="Endonuclease/exonuclease/phosphatase" evidence="2">
    <location>
        <begin position="4"/>
        <end position="224"/>
    </location>
</feature>
<gene>
    <name evidence="3" type="ORF">PVAP13_7KG268955</name>
</gene>
<dbReference type="EMBL" id="CM029049">
    <property type="protein sequence ID" value="KAG2573661.1"/>
    <property type="molecule type" value="Genomic_DNA"/>
</dbReference>
<sequence length="417" mass="48133">MSCLSWNCRGLGNAATIKELRELAKDVAPSVVCVLETQVHKTRVEGLKQALGFDNSFAVSNSGRSGGLGIFWNNDIRVALLPYSQYHIDVLVQEGDGDLWRLTCVYGEAQTNERHKTWDMLKHIKSSSHLPWLCIGDFNEVLHRTEHIGVQERSHAQIAGFREMVDVCGFNDLGYEGHSWTYEKKVAGGSFCRVRLDRELATPDWSVCFPLAKCKHLSAAASDHVPILLSWRSEEPRPRGKRRFRYEVMWESYAEFSNSLLESWQKEDEATTLQELQSKLKKVSSHLVRELRKLKQELERLQSDPQLTGPTHAELKIKEKILELNHREEIMWKQRSRILWLSAGDRNTRFFHIRASRRRRNRIAKLKKPDGHVTKNVQEMRDLATSFYRELYTSEGTSNMDAVLNTVPTKGYHSNEQ</sequence>
<evidence type="ECO:0000313" key="4">
    <source>
        <dbReference type="Proteomes" id="UP000823388"/>
    </source>
</evidence>
<name>A0A8T0QFE0_PANVG</name>
<organism evidence="3 4">
    <name type="scientific">Panicum virgatum</name>
    <name type="common">Blackwell switchgrass</name>
    <dbReference type="NCBI Taxonomy" id="38727"/>
    <lineage>
        <taxon>Eukaryota</taxon>
        <taxon>Viridiplantae</taxon>
        <taxon>Streptophyta</taxon>
        <taxon>Embryophyta</taxon>
        <taxon>Tracheophyta</taxon>
        <taxon>Spermatophyta</taxon>
        <taxon>Magnoliopsida</taxon>
        <taxon>Liliopsida</taxon>
        <taxon>Poales</taxon>
        <taxon>Poaceae</taxon>
        <taxon>PACMAD clade</taxon>
        <taxon>Panicoideae</taxon>
        <taxon>Panicodae</taxon>
        <taxon>Paniceae</taxon>
        <taxon>Panicinae</taxon>
        <taxon>Panicum</taxon>
        <taxon>Panicum sect. Hiantes</taxon>
    </lineage>
</organism>
<dbReference type="InterPro" id="IPR036691">
    <property type="entry name" value="Endo/exonu/phosph_ase_sf"/>
</dbReference>
<keyword evidence="1" id="KW-0175">Coiled coil</keyword>
<reference evidence="3" key="1">
    <citation type="submission" date="2020-05" db="EMBL/GenBank/DDBJ databases">
        <title>WGS assembly of Panicum virgatum.</title>
        <authorList>
            <person name="Lovell J.T."/>
            <person name="Jenkins J."/>
            <person name="Shu S."/>
            <person name="Juenger T.E."/>
            <person name="Schmutz J."/>
        </authorList>
    </citation>
    <scope>NUCLEOTIDE SEQUENCE</scope>
    <source>
        <strain evidence="3">AP13</strain>
    </source>
</reference>
<dbReference type="GO" id="GO:0003824">
    <property type="term" value="F:catalytic activity"/>
    <property type="evidence" value="ECO:0007669"/>
    <property type="project" value="InterPro"/>
</dbReference>
<accession>A0A8T0QFE0</accession>
<keyword evidence="4" id="KW-1185">Reference proteome</keyword>